<feature type="domain" description="FMN-binding" evidence="3">
    <location>
        <begin position="55"/>
        <end position="142"/>
    </location>
</feature>
<dbReference type="OrthoDB" id="1852314at2"/>
<evidence type="ECO:0000256" key="1">
    <source>
        <dbReference type="SAM" id="MobiDB-lite"/>
    </source>
</evidence>
<feature type="chain" id="PRO_5004501884" description="FMN-binding domain-containing protein" evidence="2">
    <location>
        <begin position="25"/>
        <end position="148"/>
    </location>
</feature>
<dbReference type="STRING" id="883161.HMPREF9306_00171"/>
<dbReference type="Pfam" id="PF04205">
    <property type="entry name" value="FMN_bind"/>
    <property type="match status" value="1"/>
</dbReference>
<dbReference type="PATRIC" id="fig|883161.3.peg.182"/>
<dbReference type="HOGENOM" id="CLU_119924_0_1_11"/>
<dbReference type="InterPro" id="IPR007329">
    <property type="entry name" value="FMN-bd"/>
</dbReference>
<dbReference type="AlphaFoldDB" id="S2W442"/>
<name>S2W442_9ACTN</name>
<organism evidence="4 5">
    <name type="scientific">Propionimicrobium lymphophilum ACS-093-V-SCH5</name>
    <dbReference type="NCBI Taxonomy" id="883161"/>
    <lineage>
        <taxon>Bacteria</taxon>
        <taxon>Bacillati</taxon>
        <taxon>Actinomycetota</taxon>
        <taxon>Actinomycetes</taxon>
        <taxon>Propionibacteriales</taxon>
        <taxon>Propionibacteriaceae</taxon>
        <taxon>Propionimicrobium</taxon>
    </lineage>
</organism>
<feature type="signal peptide" evidence="2">
    <location>
        <begin position="1"/>
        <end position="24"/>
    </location>
</feature>
<evidence type="ECO:0000259" key="3">
    <source>
        <dbReference type="Pfam" id="PF04205"/>
    </source>
</evidence>
<protein>
    <recommendedName>
        <fullName evidence="3">FMN-binding domain-containing protein</fullName>
    </recommendedName>
</protein>
<feature type="region of interest" description="Disordered" evidence="1">
    <location>
        <begin position="29"/>
        <end position="49"/>
    </location>
</feature>
<comment type="caution">
    <text evidence="4">The sequence shown here is derived from an EMBL/GenBank/DDBJ whole genome shotgun (WGS) entry which is preliminary data.</text>
</comment>
<proteinExistence type="predicted"/>
<sequence length="148" mass="15616">MRKSDATVLLAVAVGSMLFTGCSASSTPISELPDGQYTGQSEPETDGSYGIVDFTISGGKVADVSFIIKDKDGTPHDENYGLGSDGTPADKTFYQRAQNAIEAEKSYMSQLKETNNQNEVESIAGASVSYRVFLGAIRDAVESANEAG</sequence>
<dbReference type="EMBL" id="AGZR01000002">
    <property type="protein sequence ID" value="EPD33946.1"/>
    <property type="molecule type" value="Genomic_DNA"/>
</dbReference>
<accession>S2W442</accession>
<dbReference type="Gene3D" id="3.90.1010.20">
    <property type="match status" value="1"/>
</dbReference>
<evidence type="ECO:0000313" key="4">
    <source>
        <dbReference type="EMBL" id="EPD33946.1"/>
    </source>
</evidence>
<keyword evidence="5" id="KW-1185">Reference proteome</keyword>
<dbReference type="GO" id="GO:0016020">
    <property type="term" value="C:membrane"/>
    <property type="evidence" value="ECO:0007669"/>
    <property type="project" value="InterPro"/>
</dbReference>
<gene>
    <name evidence="4" type="ORF">HMPREF9306_00171</name>
</gene>
<dbReference type="RefSeq" id="WP_016455032.1">
    <property type="nucleotide sequence ID" value="NZ_KE150269.1"/>
</dbReference>
<dbReference type="PROSITE" id="PS51257">
    <property type="entry name" value="PROKAR_LIPOPROTEIN"/>
    <property type="match status" value="1"/>
</dbReference>
<dbReference type="GO" id="GO:0010181">
    <property type="term" value="F:FMN binding"/>
    <property type="evidence" value="ECO:0007669"/>
    <property type="project" value="InterPro"/>
</dbReference>
<reference evidence="4 5" key="1">
    <citation type="submission" date="2013-04" db="EMBL/GenBank/DDBJ databases">
        <title>The Genome Sequence of Propionimicrobium lymphophilum ACS-093-V-SCH5.</title>
        <authorList>
            <consortium name="The Broad Institute Genomics Platform"/>
            <person name="Earl A."/>
            <person name="Ward D."/>
            <person name="Feldgarden M."/>
            <person name="Gevers D."/>
            <person name="Saerens B."/>
            <person name="Vaneechoutte M."/>
            <person name="Walker B."/>
            <person name="Young S."/>
            <person name="Zeng Q."/>
            <person name="Gargeya S."/>
            <person name="Fitzgerald M."/>
            <person name="Haas B."/>
            <person name="Abouelleil A."/>
            <person name="Allen A.W."/>
            <person name="Alvarado L."/>
            <person name="Arachchi H.M."/>
            <person name="Berlin A.M."/>
            <person name="Chapman S.B."/>
            <person name="Gainer-Dewar J."/>
            <person name="Goldberg J."/>
            <person name="Griggs A."/>
            <person name="Gujja S."/>
            <person name="Hansen M."/>
            <person name="Howarth C."/>
            <person name="Imamovic A."/>
            <person name="Ireland A."/>
            <person name="Larimer J."/>
            <person name="McCowan C."/>
            <person name="Murphy C."/>
            <person name="Pearson M."/>
            <person name="Poon T.W."/>
            <person name="Priest M."/>
            <person name="Roberts A."/>
            <person name="Saif S."/>
            <person name="Shea T."/>
            <person name="Sisk P."/>
            <person name="Sykes S."/>
            <person name="Wortman J."/>
            <person name="Nusbaum C."/>
            <person name="Birren B."/>
        </authorList>
    </citation>
    <scope>NUCLEOTIDE SEQUENCE [LARGE SCALE GENOMIC DNA]</scope>
    <source>
        <strain evidence="4 5">ACS-093-V-SCH5</strain>
    </source>
</reference>
<evidence type="ECO:0000256" key="2">
    <source>
        <dbReference type="SAM" id="SignalP"/>
    </source>
</evidence>
<evidence type="ECO:0000313" key="5">
    <source>
        <dbReference type="Proteomes" id="UP000014417"/>
    </source>
</evidence>
<dbReference type="Proteomes" id="UP000014417">
    <property type="component" value="Unassembled WGS sequence"/>
</dbReference>
<keyword evidence="2" id="KW-0732">Signal</keyword>